<dbReference type="EMBL" id="DAAQTM010000006">
    <property type="protein sequence ID" value="HAE0802186.1"/>
    <property type="molecule type" value="Genomic_DNA"/>
</dbReference>
<dbReference type="AlphaFoldDB" id="A0A5I0L9H4"/>
<reference evidence="1" key="2">
    <citation type="submission" date="2019-04" db="EMBL/GenBank/DDBJ databases">
        <authorList>
            <consortium name="NCBI Pathogen Detection Project"/>
        </authorList>
    </citation>
    <scope>NUCLEOTIDE SEQUENCE</scope>
    <source>
        <strain evidence="1">Salmonella enterica</strain>
    </source>
</reference>
<comment type="caution">
    <text evidence="1">The sequence shown here is derived from an EMBL/GenBank/DDBJ whole genome shotgun (WGS) entry which is preliminary data.</text>
</comment>
<sequence>MCQAGQPRQHHSPHNSLILPPSCRCQARGAVNLTLRIVKYLLFLITIIKQKRLFHTRSWKMSIFLIYGYEMSIAMSP</sequence>
<gene>
    <name evidence="1" type="ORF">G2903_07650</name>
</gene>
<protein>
    <submittedName>
        <fullName evidence="1">Uncharacterized protein</fullName>
    </submittedName>
</protein>
<proteinExistence type="predicted"/>
<reference evidence="1" key="1">
    <citation type="journal article" date="2018" name="Genome Biol.">
        <title>SKESA: strategic k-mer extension for scrupulous assemblies.</title>
        <authorList>
            <person name="Souvorov A."/>
            <person name="Agarwala R."/>
            <person name="Lipman D.J."/>
        </authorList>
    </citation>
    <scope>NUCLEOTIDE SEQUENCE</scope>
    <source>
        <strain evidence="1">Salmonella enterica</strain>
    </source>
</reference>
<organism evidence="1">
    <name type="scientific">Salmonella enterica subsp. enterica serovar Agama</name>
    <dbReference type="NCBI Taxonomy" id="399581"/>
    <lineage>
        <taxon>Bacteria</taxon>
        <taxon>Pseudomonadati</taxon>
        <taxon>Pseudomonadota</taxon>
        <taxon>Gammaproteobacteria</taxon>
        <taxon>Enterobacterales</taxon>
        <taxon>Enterobacteriaceae</taxon>
        <taxon>Salmonella</taxon>
    </lineage>
</organism>
<evidence type="ECO:0000313" key="1">
    <source>
        <dbReference type="EMBL" id="HAE0802186.1"/>
    </source>
</evidence>
<name>A0A5I0L9H4_SALET</name>
<accession>A0A5I0L9H4</accession>